<protein>
    <submittedName>
        <fullName evidence="2">MaoC family dehydratase N-terminal domain-containing protein</fullName>
    </submittedName>
</protein>
<evidence type="ECO:0000313" key="2">
    <source>
        <dbReference type="EMBL" id="WNC74205.1"/>
    </source>
</evidence>
<dbReference type="Proteomes" id="UP001258994">
    <property type="component" value="Chromosome"/>
</dbReference>
<dbReference type="Gene3D" id="3.10.129.10">
    <property type="entry name" value="Hotdog Thioesterase"/>
    <property type="match status" value="1"/>
</dbReference>
<dbReference type="InterPro" id="IPR039569">
    <property type="entry name" value="FAS1-like_DH_region"/>
</dbReference>
<name>A0ABY9TZ78_9GAMM</name>
<dbReference type="InterPro" id="IPR029069">
    <property type="entry name" value="HotDog_dom_sf"/>
</dbReference>
<organism evidence="2 3">
    <name type="scientific">Thalassotalea psychrophila</name>
    <dbReference type="NCBI Taxonomy" id="3065647"/>
    <lineage>
        <taxon>Bacteria</taxon>
        <taxon>Pseudomonadati</taxon>
        <taxon>Pseudomonadota</taxon>
        <taxon>Gammaproteobacteria</taxon>
        <taxon>Alteromonadales</taxon>
        <taxon>Colwelliaceae</taxon>
        <taxon>Thalassotalea</taxon>
    </lineage>
</organism>
<dbReference type="SUPFAM" id="SSF54637">
    <property type="entry name" value="Thioesterase/thiol ester dehydrase-isomerase"/>
    <property type="match status" value="1"/>
</dbReference>
<dbReference type="InterPro" id="IPR016709">
    <property type="entry name" value="HadA-like"/>
</dbReference>
<sequence length="146" mass="16029">MLNKAAIGKSFPPVIAEVEKGRLRFFAKAIGEANPIYTCELAAKSAGYPSLPLAPTFLFSLKMDVPEPFGNYESIGVSLSKVLHANQAFAYHQDVIAGDTLRFDSEVTDIYDKRNGLLEFLVEKTKVSNQHGDHVADLTTTLVVRN</sequence>
<dbReference type="CDD" id="cd03441">
    <property type="entry name" value="R_hydratase_like"/>
    <property type="match status" value="1"/>
</dbReference>
<accession>A0ABY9TZ78</accession>
<dbReference type="EMBL" id="CP134145">
    <property type="protein sequence ID" value="WNC74205.1"/>
    <property type="molecule type" value="Genomic_DNA"/>
</dbReference>
<keyword evidence="3" id="KW-1185">Reference proteome</keyword>
<feature type="domain" description="FAS1-like dehydratase" evidence="1">
    <location>
        <begin position="5"/>
        <end position="137"/>
    </location>
</feature>
<proteinExistence type="predicted"/>
<dbReference type="PIRSF" id="PIRSF018072">
    <property type="entry name" value="UCP018072"/>
    <property type="match status" value="1"/>
</dbReference>
<evidence type="ECO:0000259" key="1">
    <source>
        <dbReference type="Pfam" id="PF13452"/>
    </source>
</evidence>
<gene>
    <name evidence="2" type="ORF">RGQ13_09490</name>
</gene>
<reference evidence="3" key="1">
    <citation type="submission" date="2023-09" db="EMBL/GenBank/DDBJ databases">
        <authorList>
            <person name="Li S."/>
            <person name="Li X."/>
            <person name="Zhang C."/>
            <person name="Zhao Z."/>
        </authorList>
    </citation>
    <scope>NUCLEOTIDE SEQUENCE [LARGE SCALE GENOMIC DNA]</scope>
    <source>
        <strain evidence="3">SQ149</strain>
    </source>
</reference>
<evidence type="ECO:0000313" key="3">
    <source>
        <dbReference type="Proteomes" id="UP001258994"/>
    </source>
</evidence>
<dbReference type="RefSeq" id="WP_348393312.1">
    <property type="nucleotide sequence ID" value="NZ_CP134145.1"/>
</dbReference>
<dbReference type="Pfam" id="PF13452">
    <property type="entry name" value="FAS1_DH_region"/>
    <property type="match status" value="1"/>
</dbReference>